<dbReference type="PANTHER" id="PTHR21646">
    <property type="entry name" value="UBIQUITIN CARBOXYL-TERMINAL HYDROLASE"/>
    <property type="match status" value="1"/>
</dbReference>
<organism evidence="2">
    <name type="scientific">viral metagenome</name>
    <dbReference type="NCBI Taxonomy" id="1070528"/>
    <lineage>
        <taxon>unclassified sequences</taxon>
        <taxon>metagenomes</taxon>
        <taxon>organismal metagenomes</taxon>
    </lineage>
</organism>
<feature type="domain" description="USP" evidence="1">
    <location>
        <begin position="12"/>
        <end position="344"/>
    </location>
</feature>
<reference evidence="2" key="1">
    <citation type="journal article" date="2020" name="Nature">
        <title>Giant virus diversity and host interactions through global metagenomics.</title>
        <authorList>
            <person name="Schulz F."/>
            <person name="Roux S."/>
            <person name="Paez-Espino D."/>
            <person name="Jungbluth S."/>
            <person name="Walsh D.A."/>
            <person name="Denef V.J."/>
            <person name="McMahon K.D."/>
            <person name="Konstantinidis K.T."/>
            <person name="Eloe-Fadrosh E.A."/>
            <person name="Kyrpides N.C."/>
            <person name="Woyke T."/>
        </authorList>
    </citation>
    <scope>NUCLEOTIDE SEQUENCE</scope>
    <source>
        <strain evidence="2">GVMAG-M-3300023184-89</strain>
    </source>
</reference>
<dbReference type="PROSITE" id="PS50235">
    <property type="entry name" value="USP_3"/>
    <property type="match status" value="1"/>
</dbReference>
<accession>A0A6C0IL58</accession>
<dbReference type="InterPro" id="IPR038765">
    <property type="entry name" value="Papain-like_cys_pep_sf"/>
</dbReference>
<dbReference type="AlphaFoldDB" id="A0A6C0IL58"/>
<evidence type="ECO:0000313" key="2">
    <source>
        <dbReference type="EMBL" id="QHT92617.1"/>
    </source>
</evidence>
<dbReference type="PROSITE" id="PS00972">
    <property type="entry name" value="USP_1"/>
    <property type="match status" value="1"/>
</dbReference>
<dbReference type="Gene3D" id="3.90.70.10">
    <property type="entry name" value="Cysteine proteinases"/>
    <property type="match status" value="1"/>
</dbReference>
<dbReference type="PROSITE" id="PS00973">
    <property type="entry name" value="USP_2"/>
    <property type="match status" value="1"/>
</dbReference>
<evidence type="ECO:0000259" key="1">
    <source>
        <dbReference type="PROSITE" id="PS50235"/>
    </source>
</evidence>
<dbReference type="EMBL" id="MN740193">
    <property type="protein sequence ID" value="QHT92617.1"/>
    <property type="molecule type" value="Genomic_DNA"/>
</dbReference>
<dbReference type="GO" id="GO:0016579">
    <property type="term" value="P:protein deubiquitination"/>
    <property type="evidence" value="ECO:0007669"/>
    <property type="project" value="InterPro"/>
</dbReference>
<dbReference type="GO" id="GO:0004843">
    <property type="term" value="F:cysteine-type deubiquitinase activity"/>
    <property type="evidence" value="ECO:0007669"/>
    <property type="project" value="InterPro"/>
</dbReference>
<dbReference type="InterPro" id="IPR018200">
    <property type="entry name" value="USP_CS"/>
</dbReference>
<proteinExistence type="predicted"/>
<dbReference type="InterPro" id="IPR050185">
    <property type="entry name" value="Ub_carboxyl-term_hydrolase"/>
</dbReference>
<dbReference type="SUPFAM" id="SSF54001">
    <property type="entry name" value="Cysteine proteinases"/>
    <property type="match status" value="1"/>
</dbReference>
<protein>
    <recommendedName>
        <fullName evidence="1">USP domain-containing protein</fullName>
    </recommendedName>
</protein>
<sequence>MSCISYENKGLSGMANLGNSCYLNSCMQIISHTYELNKFLSEDNGKYKNLLKKIPESIVLLEWDKLREMLWSSNCTVAPHGFVKTIRQVARIKKLDIFTGYQQNDIQEFLLFIIDCFHTALSREVDMHISGDSKNETDALAVSAYKMMQNMYKKDYSDMLSIFYGIHISQITTMETNEVMSMASEPFSIISLSISPKNNPTLFDCFDLYCNSELLEGENAWFNGKTGQKETAKRNIIFWSLPNIMIIDLKRSKVDHKKIHTLIDIPLDNVDFSKYVKGYNAHTYIYDLYGVCNHSGGGGAGGHYFAYIKNANGKWYSFNDTMVNEIPLDKVISSMSYCLFYRKQK</sequence>
<dbReference type="Pfam" id="PF00443">
    <property type="entry name" value="UCH"/>
    <property type="match status" value="1"/>
</dbReference>
<name>A0A6C0IL58_9ZZZZ</name>
<dbReference type="InterPro" id="IPR028889">
    <property type="entry name" value="USP"/>
</dbReference>
<dbReference type="InterPro" id="IPR001394">
    <property type="entry name" value="Peptidase_C19_UCH"/>
</dbReference>